<dbReference type="GO" id="GO:0006355">
    <property type="term" value="P:regulation of DNA-templated transcription"/>
    <property type="evidence" value="ECO:0007669"/>
    <property type="project" value="InterPro"/>
</dbReference>
<dbReference type="GeneID" id="81704884"/>
<protein>
    <submittedName>
        <fullName evidence="1">Uncharacterized protein</fullName>
    </submittedName>
</protein>
<comment type="caution">
    <text evidence="1">The sequence shown here is derived from an EMBL/GenBank/DDBJ whole genome shotgun (WGS) entry which is preliminary data.</text>
</comment>
<dbReference type="InterPro" id="IPR013321">
    <property type="entry name" value="Arc_rbn_hlx_hlx"/>
</dbReference>
<dbReference type="EMBL" id="JAKMUU010000010">
    <property type="protein sequence ID" value="MCZ9307986.1"/>
    <property type="molecule type" value="Genomic_DNA"/>
</dbReference>
<dbReference type="Proteomes" id="UP001146430">
    <property type="component" value="Unassembled WGS sequence"/>
</dbReference>
<dbReference type="Gene3D" id="1.10.1220.10">
    <property type="entry name" value="Met repressor-like"/>
    <property type="match status" value="1"/>
</dbReference>
<reference evidence="1" key="1">
    <citation type="submission" date="2022-02" db="EMBL/GenBank/DDBJ databases">
        <title>Corynebacterium sp. from urogenital microbiome.</title>
        <authorList>
            <person name="Cappelli E.A."/>
            <person name="Ribeiro T.G."/>
            <person name="Peixe L."/>
        </authorList>
    </citation>
    <scope>NUCLEOTIDE SEQUENCE</scope>
    <source>
        <strain evidence="1">C8Ua_181</strain>
    </source>
</reference>
<proteinExistence type="predicted"/>
<evidence type="ECO:0000313" key="1">
    <source>
        <dbReference type="EMBL" id="MCZ9307986.1"/>
    </source>
</evidence>
<dbReference type="RefSeq" id="WP_156794356.1">
    <property type="nucleotide sequence ID" value="NZ_JAKMUU010000010.1"/>
</dbReference>
<dbReference type="AlphaFoldDB" id="A0A9X3RUH0"/>
<sequence>MDTKVTFRIDAHLKEELHHMAICQHTTMNALIVQAISESLARYLGERCLVKKGLAH</sequence>
<dbReference type="SUPFAM" id="SSF47598">
    <property type="entry name" value="Ribbon-helix-helix"/>
    <property type="match status" value="1"/>
</dbReference>
<name>A0A9X3RUH0_9CORY</name>
<gene>
    <name evidence="1" type="ORF">L8V01_10950</name>
</gene>
<evidence type="ECO:0000313" key="2">
    <source>
        <dbReference type="Proteomes" id="UP001146430"/>
    </source>
</evidence>
<accession>A0A9X3RUH0</accession>
<dbReference type="InterPro" id="IPR010985">
    <property type="entry name" value="Ribbon_hlx_hlx"/>
</dbReference>
<organism evidence="1 2">
    <name type="scientific">Corynebacterium curieae</name>
    <dbReference type="NCBI Taxonomy" id="2913500"/>
    <lineage>
        <taxon>Bacteria</taxon>
        <taxon>Bacillati</taxon>
        <taxon>Actinomycetota</taxon>
        <taxon>Actinomycetes</taxon>
        <taxon>Mycobacteriales</taxon>
        <taxon>Corynebacteriaceae</taxon>
        <taxon>Corynebacterium</taxon>
    </lineage>
</organism>